<dbReference type="InterPro" id="IPR050210">
    <property type="entry name" value="tRNA_Adenine-N(6)_MTase"/>
</dbReference>
<sequence>MSYVKPGETVEDLNLQGLRIIQKEKGFRFGVDAVLLSDFAQVRNKDRVMDFCSGTGIIPILLYGKTKAGEIHGLEIQEEFAEMAERSIRLNDIEDKVKMHQGDVKDWDLLKTLGHFHVVTANPPYKKVNSGILNEEDALTIARHEVSVTLEELIEASRKALKDQGRLYMIHRPERLADLISLMRKYKIEPKRIRMVYPNTKKAPTMVLIEGVRDGGAFLKVEAPLFIYDDEGNYSDEIRRIYGDERR</sequence>
<gene>
    <name evidence="2" type="ORF">SAMN05421804_101928</name>
</gene>
<dbReference type="EMBL" id="FNDZ01000001">
    <property type="protein sequence ID" value="SDI19987.1"/>
    <property type="molecule type" value="Genomic_DNA"/>
</dbReference>
<dbReference type="GO" id="GO:0032259">
    <property type="term" value="P:methylation"/>
    <property type="evidence" value="ECO:0007669"/>
    <property type="project" value="UniProtKB-KW"/>
</dbReference>
<dbReference type="PANTHER" id="PTHR47739:SF1">
    <property type="entry name" value="TRNA1(VAL) (ADENINE(37)-N6)-METHYLTRANSFERASE"/>
    <property type="match status" value="1"/>
</dbReference>
<protein>
    <submittedName>
        <fullName evidence="2">tRNA1(Val) A37 N6-methylase TrmN6</fullName>
    </submittedName>
</protein>
<name>A0A1G8IMI8_9CLOT</name>
<dbReference type="Pfam" id="PF05175">
    <property type="entry name" value="MTS"/>
    <property type="match status" value="1"/>
</dbReference>
<dbReference type="Gene3D" id="3.40.50.150">
    <property type="entry name" value="Vaccinia Virus protein VP39"/>
    <property type="match status" value="1"/>
</dbReference>
<dbReference type="RefSeq" id="WP_031574648.1">
    <property type="nucleotide sequence ID" value="NZ_FNDZ01000001.1"/>
</dbReference>
<evidence type="ECO:0000259" key="1">
    <source>
        <dbReference type="Pfam" id="PF05175"/>
    </source>
</evidence>
<dbReference type="AlphaFoldDB" id="A0A1G8IMI8"/>
<dbReference type="Proteomes" id="UP000183255">
    <property type="component" value="Unassembled WGS sequence"/>
</dbReference>
<evidence type="ECO:0000313" key="2">
    <source>
        <dbReference type="EMBL" id="SDI19987.1"/>
    </source>
</evidence>
<dbReference type="CDD" id="cd02440">
    <property type="entry name" value="AdoMet_MTases"/>
    <property type="match status" value="1"/>
</dbReference>
<dbReference type="InterPro" id="IPR007848">
    <property type="entry name" value="Small_mtfrase_dom"/>
</dbReference>
<keyword evidence="2" id="KW-0489">Methyltransferase</keyword>
<feature type="domain" description="Methyltransferase small" evidence="1">
    <location>
        <begin position="34"/>
        <end position="172"/>
    </location>
</feature>
<dbReference type="SUPFAM" id="SSF53335">
    <property type="entry name" value="S-adenosyl-L-methionine-dependent methyltransferases"/>
    <property type="match status" value="1"/>
</dbReference>
<keyword evidence="2" id="KW-0808">Transferase</keyword>
<dbReference type="InterPro" id="IPR029063">
    <property type="entry name" value="SAM-dependent_MTases_sf"/>
</dbReference>
<dbReference type="PANTHER" id="PTHR47739">
    <property type="entry name" value="TRNA1(VAL) (ADENINE(37)-N6)-METHYLTRANSFERASE"/>
    <property type="match status" value="1"/>
</dbReference>
<reference evidence="2 3" key="1">
    <citation type="submission" date="2016-10" db="EMBL/GenBank/DDBJ databases">
        <authorList>
            <person name="de Groot N.N."/>
        </authorList>
    </citation>
    <scope>NUCLEOTIDE SEQUENCE [LARGE SCALE GENOMIC DNA]</scope>
    <source>
        <strain evidence="2 3">CGMCC 1.5058</strain>
    </source>
</reference>
<organism evidence="2 3">
    <name type="scientific">Proteiniclasticum ruminis</name>
    <dbReference type="NCBI Taxonomy" id="398199"/>
    <lineage>
        <taxon>Bacteria</taxon>
        <taxon>Bacillati</taxon>
        <taxon>Bacillota</taxon>
        <taxon>Clostridia</taxon>
        <taxon>Eubacteriales</taxon>
        <taxon>Clostridiaceae</taxon>
        <taxon>Proteiniclasticum</taxon>
    </lineage>
</organism>
<dbReference type="GO" id="GO:0008168">
    <property type="term" value="F:methyltransferase activity"/>
    <property type="evidence" value="ECO:0007669"/>
    <property type="project" value="UniProtKB-KW"/>
</dbReference>
<proteinExistence type="predicted"/>
<evidence type="ECO:0000313" key="3">
    <source>
        <dbReference type="Proteomes" id="UP000183255"/>
    </source>
</evidence>
<accession>A0A1G8IMI8</accession>